<reference evidence="2" key="1">
    <citation type="submission" date="2020-02" db="EMBL/GenBank/DDBJ databases">
        <authorList>
            <person name="Meier V. D."/>
        </authorList>
    </citation>
    <scope>NUCLEOTIDE SEQUENCE</scope>
    <source>
        <strain evidence="2">AVDCRST_MAG25</strain>
    </source>
</reference>
<feature type="region of interest" description="Disordered" evidence="1">
    <location>
        <begin position="15"/>
        <end position="64"/>
    </location>
</feature>
<evidence type="ECO:0000256" key="1">
    <source>
        <dbReference type="SAM" id="MobiDB-lite"/>
    </source>
</evidence>
<accession>A0A6J4S9Y4</accession>
<proteinExistence type="predicted"/>
<name>A0A6J4S9Y4_9ACTN</name>
<protein>
    <submittedName>
        <fullName evidence="2">Uncharacterized protein</fullName>
    </submittedName>
</protein>
<evidence type="ECO:0000313" key="2">
    <source>
        <dbReference type="EMBL" id="CAA9486463.1"/>
    </source>
</evidence>
<organism evidence="2">
    <name type="scientific">uncultured Rubrobacteraceae bacterium</name>
    <dbReference type="NCBI Taxonomy" id="349277"/>
    <lineage>
        <taxon>Bacteria</taxon>
        <taxon>Bacillati</taxon>
        <taxon>Actinomycetota</taxon>
        <taxon>Rubrobacteria</taxon>
        <taxon>Rubrobacterales</taxon>
        <taxon>Rubrobacteraceae</taxon>
        <taxon>environmental samples</taxon>
    </lineage>
</organism>
<feature type="compositionally biased region" description="Gly residues" evidence="1">
    <location>
        <begin position="54"/>
        <end position="64"/>
    </location>
</feature>
<feature type="compositionally biased region" description="Basic and acidic residues" evidence="1">
    <location>
        <begin position="15"/>
        <end position="35"/>
    </location>
</feature>
<sequence>MVEIPKAMIIEKIRSRDGAEKASEADKELPDKLDSDSDAGLLQKYGISPEELGGQFGGGSPAVG</sequence>
<dbReference type="AlphaFoldDB" id="A0A6J4S9Y4"/>
<dbReference type="EMBL" id="CADCVI010000208">
    <property type="protein sequence ID" value="CAA9486463.1"/>
    <property type="molecule type" value="Genomic_DNA"/>
</dbReference>
<gene>
    <name evidence="2" type="ORF">AVDCRST_MAG25-3115</name>
</gene>